<feature type="region of interest" description="Disordered" evidence="1">
    <location>
        <begin position="150"/>
        <end position="193"/>
    </location>
</feature>
<dbReference type="PANTHER" id="PTHR33164:SF99">
    <property type="entry name" value="MARR FAMILY REGULATORY PROTEIN"/>
    <property type="match status" value="1"/>
</dbReference>
<dbReference type="AlphaFoldDB" id="A0A1I0Z162"/>
<dbReference type="RefSeq" id="WP_090033128.1">
    <property type="nucleotide sequence ID" value="NZ_BONM01000004.1"/>
</dbReference>
<name>A0A1I0Z162_9CELL</name>
<dbReference type="GO" id="GO:0006950">
    <property type="term" value="P:response to stress"/>
    <property type="evidence" value="ECO:0007669"/>
    <property type="project" value="TreeGrafter"/>
</dbReference>
<dbReference type="InterPro" id="IPR039422">
    <property type="entry name" value="MarR/SlyA-like"/>
</dbReference>
<dbReference type="SMART" id="SM00347">
    <property type="entry name" value="HTH_MARR"/>
    <property type="match status" value="1"/>
</dbReference>
<dbReference type="Gene3D" id="1.10.10.10">
    <property type="entry name" value="Winged helix-like DNA-binding domain superfamily/Winged helix DNA-binding domain"/>
    <property type="match status" value="1"/>
</dbReference>
<reference evidence="3 4" key="1">
    <citation type="submission" date="2016-10" db="EMBL/GenBank/DDBJ databases">
        <authorList>
            <person name="de Groot N.N."/>
        </authorList>
    </citation>
    <scope>NUCLEOTIDE SEQUENCE [LARGE SCALE GENOMIC DNA]</scope>
    <source>
        <strain evidence="3 4">CGMCC 4.6945</strain>
    </source>
</reference>
<dbReference type="EMBL" id="FOKA01000009">
    <property type="protein sequence ID" value="SFB19281.1"/>
    <property type="molecule type" value="Genomic_DNA"/>
</dbReference>
<dbReference type="InterPro" id="IPR036388">
    <property type="entry name" value="WH-like_DNA-bd_sf"/>
</dbReference>
<sequence length="193" mass="20663">MGTRWLGEAQLAAWLPLIAVVERLPTVLDAQLRRDAGLTHFEYMVLAMLSEADGATLQMTDLARRTDATLPRLSHVVARLEARGAVTRSTSPTDRRATVVTLTDAGGDVVRAAAPGHVAQVRRSVFDVLDEEQVEQLRGIASAVLARLEEDGRQPRRTVGGSVRQDAEPPAEPPANPPANPPSSATGPGRPSR</sequence>
<keyword evidence="3" id="KW-0238">DNA-binding</keyword>
<protein>
    <submittedName>
        <fullName evidence="3">DNA-binding transcriptional regulator, MarR family</fullName>
    </submittedName>
</protein>
<gene>
    <name evidence="3" type="ORF">SAMN05421867_109106</name>
</gene>
<organism evidence="3 4">
    <name type="scientific">Cellulomonas marina</name>
    <dbReference type="NCBI Taxonomy" id="988821"/>
    <lineage>
        <taxon>Bacteria</taxon>
        <taxon>Bacillati</taxon>
        <taxon>Actinomycetota</taxon>
        <taxon>Actinomycetes</taxon>
        <taxon>Micrococcales</taxon>
        <taxon>Cellulomonadaceae</taxon>
        <taxon>Cellulomonas</taxon>
    </lineage>
</organism>
<evidence type="ECO:0000256" key="1">
    <source>
        <dbReference type="SAM" id="MobiDB-lite"/>
    </source>
</evidence>
<keyword evidence="4" id="KW-1185">Reference proteome</keyword>
<dbReference type="InterPro" id="IPR000835">
    <property type="entry name" value="HTH_MarR-typ"/>
</dbReference>
<evidence type="ECO:0000313" key="4">
    <source>
        <dbReference type="Proteomes" id="UP000199012"/>
    </source>
</evidence>
<dbReference type="OrthoDB" id="8635520at2"/>
<dbReference type="PRINTS" id="PR00598">
    <property type="entry name" value="HTHMARR"/>
</dbReference>
<feature type="compositionally biased region" description="Pro residues" evidence="1">
    <location>
        <begin position="170"/>
        <end position="181"/>
    </location>
</feature>
<proteinExistence type="predicted"/>
<dbReference type="InterPro" id="IPR036390">
    <property type="entry name" value="WH_DNA-bd_sf"/>
</dbReference>
<dbReference type="PROSITE" id="PS50995">
    <property type="entry name" value="HTH_MARR_2"/>
    <property type="match status" value="1"/>
</dbReference>
<dbReference type="SUPFAM" id="SSF46785">
    <property type="entry name" value="Winged helix' DNA-binding domain"/>
    <property type="match status" value="1"/>
</dbReference>
<feature type="domain" description="HTH marR-type" evidence="2">
    <location>
        <begin position="8"/>
        <end position="146"/>
    </location>
</feature>
<dbReference type="STRING" id="988821.SAMN05421867_109106"/>
<dbReference type="GO" id="GO:0003677">
    <property type="term" value="F:DNA binding"/>
    <property type="evidence" value="ECO:0007669"/>
    <property type="project" value="UniProtKB-KW"/>
</dbReference>
<accession>A0A1I0Z162</accession>
<dbReference type="GO" id="GO:0003700">
    <property type="term" value="F:DNA-binding transcription factor activity"/>
    <property type="evidence" value="ECO:0007669"/>
    <property type="project" value="InterPro"/>
</dbReference>
<evidence type="ECO:0000259" key="2">
    <source>
        <dbReference type="PROSITE" id="PS50995"/>
    </source>
</evidence>
<dbReference type="Proteomes" id="UP000199012">
    <property type="component" value="Unassembled WGS sequence"/>
</dbReference>
<dbReference type="PANTHER" id="PTHR33164">
    <property type="entry name" value="TRANSCRIPTIONAL REGULATOR, MARR FAMILY"/>
    <property type="match status" value="1"/>
</dbReference>
<dbReference type="Pfam" id="PF12802">
    <property type="entry name" value="MarR_2"/>
    <property type="match status" value="1"/>
</dbReference>
<evidence type="ECO:0000313" key="3">
    <source>
        <dbReference type="EMBL" id="SFB19281.1"/>
    </source>
</evidence>